<dbReference type="InterPro" id="IPR005303">
    <property type="entry name" value="MOCOS_middle"/>
</dbReference>
<dbReference type="InterPro" id="IPR011037">
    <property type="entry name" value="Pyrv_Knase-like_insert_dom_sf"/>
</dbReference>
<proteinExistence type="predicted"/>
<dbReference type="Pfam" id="PF03476">
    <property type="entry name" value="MOSC_N"/>
    <property type="match status" value="1"/>
</dbReference>
<dbReference type="GO" id="GO:0030151">
    <property type="term" value="F:molybdenum ion binding"/>
    <property type="evidence" value="ECO:0007669"/>
    <property type="project" value="InterPro"/>
</dbReference>
<feature type="compositionally biased region" description="Basic and acidic residues" evidence="1">
    <location>
        <begin position="65"/>
        <end position="79"/>
    </location>
</feature>
<feature type="domain" description="MOSC" evidence="3">
    <location>
        <begin position="289"/>
        <end position="440"/>
    </location>
</feature>
<keyword evidence="2" id="KW-0812">Transmembrane</keyword>
<protein>
    <recommendedName>
        <fullName evidence="3">MOSC domain-containing protein</fullName>
    </recommendedName>
</protein>
<dbReference type="PROSITE" id="PS51340">
    <property type="entry name" value="MOSC"/>
    <property type="match status" value="1"/>
</dbReference>
<reference evidence="4" key="1">
    <citation type="journal article" date="2020" name="Stud. Mycol.">
        <title>101 Dothideomycetes genomes: a test case for predicting lifestyles and emergence of pathogens.</title>
        <authorList>
            <person name="Haridas S."/>
            <person name="Albert R."/>
            <person name="Binder M."/>
            <person name="Bloem J."/>
            <person name="Labutti K."/>
            <person name="Salamov A."/>
            <person name="Andreopoulos B."/>
            <person name="Baker S."/>
            <person name="Barry K."/>
            <person name="Bills G."/>
            <person name="Bluhm B."/>
            <person name="Cannon C."/>
            <person name="Castanera R."/>
            <person name="Culley D."/>
            <person name="Daum C."/>
            <person name="Ezra D."/>
            <person name="Gonzalez J."/>
            <person name="Henrissat B."/>
            <person name="Kuo A."/>
            <person name="Liang C."/>
            <person name="Lipzen A."/>
            <person name="Lutzoni F."/>
            <person name="Magnuson J."/>
            <person name="Mondo S."/>
            <person name="Nolan M."/>
            <person name="Ohm R."/>
            <person name="Pangilinan J."/>
            <person name="Park H.-J."/>
            <person name="Ramirez L."/>
            <person name="Alfaro M."/>
            <person name="Sun H."/>
            <person name="Tritt A."/>
            <person name="Yoshinaga Y."/>
            <person name="Zwiers L.-H."/>
            <person name="Turgeon B."/>
            <person name="Goodwin S."/>
            <person name="Spatafora J."/>
            <person name="Crous P."/>
            <person name="Grigoriev I."/>
        </authorList>
    </citation>
    <scope>NUCLEOTIDE SEQUENCE</scope>
    <source>
        <strain evidence="4">CBS 101060</strain>
    </source>
</reference>
<sequence length="452" mass="51377">MDGIQALRAQLQNSSQWTKISLFLPILPVIYLLISEFLTQQKEREAPAGCRQLGIPQGLPSKLSDQYDKSYAEGTEESKDENGRGLWKIKALFIYPLKSCYPVELFEGEVISTGMACDRQFTFAQLVSKKEKDGNQSRDPQWSFITQREYPLLTRVKTELWVPEPNLDTYSKDAEFVKNRGCIVVKFPFTPSVSFSPQGLKNFFDILVAMISSFSMYAEPEVSFRVPFNPTSERYKEKGYTRETMKIWNEYPEALNVGSEIPPEALSKLKHFLGVRNPLTLFRIDPQRYREVHRAAPEKDVLGFQPVIGMADAYPLHLVNLSSVHDLASKLPSTPRINLDALRFRANIYITGPPAFEEDTFSILRLNNRNYHVSCRTARCKLPNVSSATGFADLNQPYVTMSKYRKVDKGSPKHPVFGLQMVPMESGVGLLKVGDEVEVVERVEGEHVYIPQ</sequence>
<feature type="transmembrane region" description="Helical" evidence="2">
    <location>
        <begin position="20"/>
        <end position="38"/>
    </location>
</feature>
<dbReference type="InterPro" id="IPR005302">
    <property type="entry name" value="MoCF_Sase_C"/>
</dbReference>
<dbReference type="GO" id="GO:0030170">
    <property type="term" value="F:pyridoxal phosphate binding"/>
    <property type="evidence" value="ECO:0007669"/>
    <property type="project" value="InterPro"/>
</dbReference>
<evidence type="ECO:0000256" key="2">
    <source>
        <dbReference type="SAM" id="Phobius"/>
    </source>
</evidence>
<dbReference type="EMBL" id="MU006105">
    <property type="protein sequence ID" value="KAF2836137.1"/>
    <property type="molecule type" value="Genomic_DNA"/>
</dbReference>
<dbReference type="Pfam" id="PF03473">
    <property type="entry name" value="MOSC"/>
    <property type="match status" value="1"/>
</dbReference>
<organism evidence="4 5">
    <name type="scientific">Patellaria atrata CBS 101060</name>
    <dbReference type="NCBI Taxonomy" id="1346257"/>
    <lineage>
        <taxon>Eukaryota</taxon>
        <taxon>Fungi</taxon>
        <taxon>Dikarya</taxon>
        <taxon>Ascomycota</taxon>
        <taxon>Pezizomycotina</taxon>
        <taxon>Dothideomycetes</taxon>
        <taxon>Dothideomycetes incertae sedis</taxon>
        <taxon>Patellariales</taxon>
        <taxon>Patellariaceae</taxon>
        <taxon>Patellaria</taxon>
    </lineage>
</organism>
<accession>A0A9P4S6E6</accession>
<dbReference type="Proteomes" id="UP000799429">
    <property type="component" value="Unassembled WGS sequence"/>
</dbReference>
<dbReference type="AlphaFoldDB" id="A0A9P4S6E6"/>
<name>A0A9P4S6E6_9PEZI</name>
<dbReference type="SUPFAM" id="SSF50800">
    <property type="entry name" value="PK beta-barrel domain-like"/>
    <property type="match status" value="1"/>
</dbReference>
<evidence type="ECO:0000313" key="5">
    <source>
        <dbReference type="Proteomes" id="UP000799429"/>
    </source>
</evidence>
<evidence type="ECO:0000256" key="1">
    <source>
        <dbReference type="SAM" id="MobiDB-lite"/>
    </source>
</evidence>
<comment type="caution">
    <text evidence="4">The sequence shown here is derived from an EMBL/GenBank/DDBJ whole genome shotgun (WGS) entry which is preliminary data.</text>
</comment>
<keyword evidence="2" id="KW-1133">Transmembrane helix</keyword>
<gene>
    <name evidence="4" type="ORF">M501DRAFT_987689</name>
</gene>
<feature type="region of interest" description="Disordered" evidence="1">
    <location>
        <begin position="49"/>
        <end position="79"/>
    </location>
</feature>
<evidence type="ECO:0000313" key="4">
    <source>
        <dbReference type="EMBL" id="KAF2836137.1"/>
    </source>
</evidence>
<evidence type="ECO:0000259" key="3">
    <source>
        <dbReference type="PROSITE" id="PS51340"/>
    </source>
</evidence>
<dbReference type="OrthoDB" id="17255at2759"/>
<dbReference type="GO" id="GO:0003824">
    <property type="term" value="F:catalytic activity"/>
    <property type="evidence" value="ECO:0007669"/>
    <property type="project" value="InterPro"/>
</dbReference>
<keyword evidence="5" id="KW-1185">Reference proteome</keyword>
<keyword evidence="2" id="KW-0472">Membrane</keyword>